<dbReference type="HOGENOM" id="CLU_1668561_0_0_6"/>
<protein>
    <submittedName>
        <fullName evidence="1">Uncharacterized protein</fullName>
    </submittedName>
</protein>
<dbReference type="OrthoDB" id="5735634at2"/>
<accession>R4YLG8</accession>
<name>R4YLG8_OLEAN</name>
<evidence type="ECO:0000313" key="1">
    <source>
        <dbReference type="EMBL" id="CCK75601.1"/>
    </source>
</evidence>
<organism evidence="1 2">
    <name type="scientific">Oleispira antarctica RB-8</name>
    <dbReference type="NCBI Taxonomy" id="698738"/>
    <lineage>
        <taxon>Bacteria</taxon>
        <taxon>Pseudomonadati</taxon>
        <taxon>Pseudomonadota</taxon>
        <taxon>Gammaproteobacteria</taxon>
        <taxon>Oceanospirillales</taxon>
        <taxon>Oceanospirillaceae</taxon>
        <taxon>Oleispira</taxon>
    </lineage>
</organism>
<evidence type="ECO:0000313" key="2">
    <source>
        <dbReference type="Proteomes" id="UP000032749"/>
    </source>
</evidence>
<gene>
    <name evidence="1" type="ORF">OLEAN_C14250</name>
</gene>
<proteinExistence type="predicted"/>
<dbReference type="KEGG" id="oai:OLEAN_C14250"/>
<sequence length="158" mass="18000">MSPLFIVIFIVLAVFGSVYMLKPSPRQQRLAELRLDAIKLGLQVKLETFKTESKKMGVRDDVTATRYERFNPAIKSQMLRWSIVRQAGWEQEGLPPGWSWNNYNQRPDLEKLSTLLSEVGGDVQVIEVYDNRANIMTIESKASTAELINAWIASAQQL</sequence>
<dbReference type="EMBL" id="FO203512">
    <property type="protein sequence ID" value="CCK75601.1"/>
    <property type="molecule type" value="Genomic_DNA"/>
</dbReference>
<dbReference type="AlphaFoldDB" id="R4YLG8"/>
<reference evidence="1 2" key="1">
    <citation type="journal article" date="2013" name="Nat. Commun.">
        <title>Genome sequence and functional genomic analysis of the oil-degrading bacterium Oleispira antarctica.</title>
        <authorList>
            <person name="Kube M."/>
            <person name="Chernikova T.N."/>
            <person name="Al-Ramahi Y."/>
            <person name="Beloqui A."/>
            <person name="Lopez-Cortez N."/>
            <person name="Guazzaroni M.E."/>
            <person name="Heipieper H.J."/>
            <person name="Klages S."/>
            <person name="Kotsyurbenko O.R."/>
            <person name="Langer I."/>
            <person name="Nechitaylo T.Y."/>
            <person name="Lunsdorf H."/>
            <person name="Fernandez M."/>
            <person name="Juarez S."/>
            <person name="Ciordia S."/>
            <person name="Singer A."/>
            <person name="Kagan O."/>
            <person name="Egorova O."/>
            <person name="Petit P.A."/>
            <person name="Stogios P."/>
            <person name="Kim Y."/>
            <person name="Tchigvintsev A."/>
            <person name="Flick R."/>
            <person name="Denaro R."/>
            <person name="Genovese M."/>
            <person name="Albar J.P."/>
            <person name="Reva O.N."/>
            <person name="Martinez-Gomariz M."/>
            <person name="Tran H."/>
            <person name="Ferrer M."/>
            <person name="Savchenko A."/>
            <person name="Yakunin A.F."/>
            <person name="Yakimov M.M."/>
            <person name="Golyshina O.V."/>
            <person name="Reinhardt R."/>
            <person name="Golyshin P.N."/>
        </authorList>
    </citation>
    <scope>NUCLEOTIDE SEQUENCE [LARGE SCALE GENOMIC DNA]</scope>
</reference>
<dbReference type="Proteomes" id="UP000032749">
    <property type="component" value="Chromosome"/>
</dbReference>
<dbReference type="STRING" id="698738.OLEAN_C14250"/>
<keyword evidence="2" id="KW-1185">Reference proteome</keyword>